<accession>A0A0X8FLB9</accession>
<protein>
    <recommendedName>
        <fullName evidence="1">Probable cell division protein WhiA</fullName>
    </recommendedName>
</protein>
<dbReference type="Pfam" id="PF02650">
    <property type="entry name" value="HTH_WhiA"/>
    <property type="match status" value="1"/>
</dbReference>
<dbReference type="GO" id="GO:0003677">
    <property type="term" value="F:DNA binding"/>
    <property type="evidence" value="ECO:0007669"/>
    <property type="project" value="UniProtKB-UniRule"/>
</dbReference>
<reference evidence="2 3" key="1">
    <citation type="journal article" date="2016" name="Genome Announc.">
        <title>Complete Genome Sequences of Aerococcus christensenii CCUG 28831T, Aerococcus sanguinicola CCUG 43001T, Aerococcus urinae CCUG 36881T, Aerococcus urinaeequi CCUG 28094T, Aerococcus urinaehominis CCUG 42038 BT, and Aerococcus viridans CCUG 4311T.</title>
        <authorList>
            <person name="Carkaci D."/>
            <person name="Dargis R."/>
            <person name="Nielsen X.C."/>
            <person name="Skovgaard O."/>
            <person name="Fuursted K."/>
            <person name="Christensen J.J."/>
        </authorList>
    </citation>
    <scope>NUCLEOTIDE SEQUENCE [LARGE SCALE GENOMIC DNA]</scope>
    <source>
        <strain evidence="2 3">CCUG42038B</strain>
    </source>
</reference>
<organism evidence="2 3">
    <name type="scientific">Aerococcus urinaehominis</name>
    <dbReference type="NCBI Taxonomy" id="128944"/>
    <lineage>
        <taxon>Bacteria</taxon>
        <taxon>Bacillati</taxon>
        <taxon>Bacillota</taxon>
        <taxon>Bacilli</taxon>
        <taxon>Lactobacillales</taxon>
        <taxon>Aerococcaceae</taxon>
        <taxon>Aerococcus</taxon>
    </lineage>
</organism>
<dbReference type="Pfam" id="PF10298">
    <property type="entry name" value="WhiA_N"/>
    <property type="match status" value="1"/>
</dbReference>
<dbReference type="InterPro" id="IPR027434">
    <property type="entry name" value="Homing_endonucl"/>
</dbReference>
<dbReference type="InterPro" id="IPR003802">
    <property type="entry name" value="Sporulation_regulator_WhiA"/>
</dbReference>
<dbReference type="Gene3D" id="3.10.28.10">
    <property type="entry name" value="Homing endonucleases"/>
    <property type="match status" value="1"/>
</dbReference>
<name>A0A0X8FLB9_9LACT</name>
<dbReference type="Proteomes" id="UP000062260">
    <property type="component" value="Chromosome"/>
</dbReference>
<sequence length="312" mass="35617">MSYASDVKKELTQLEVDSEHARSELAALLRMNGLINLSNRQLVLNVQTENAAIARRIYSLLTNFFNIVPEILIRRKMKLKKNNIYIVQIQDDVEGLLKEMNIFGDHFINPHISPEIMGNDQRKRSYLRGAFLAGGSVNNPETSSYHLEIYSDHKQHNDDIVTMLNSFNLNARAIDRRNGYIAYLKEAEKISEFLTLVGATNAMLHFEDIRIWRDMTNSVNRLMNCDNANLNKTVNAASQQLENIRYLDERIGLGELPDKLQEVAQVRLENPDASLKELGQLLPSGQVSKSGVNHRLRRINQMAEKLRTQGSL</sequence>
<dbReference type="GO" id="GO:0043937">
    <property type="term" value="P:regulation of sporulation"/>
    <property type="evidence" value="ECO:0007669"/>
    <property type="project" value="InterPro"/>
</dbReference>
<dbReference type="InterPro" id="IPR018478">
    <property type="entry name" value="Sporu_reg_WhiA_N_dom"/>
</dbReference>
<dbReference type="NCBIfam" id="TIGR00647">
    <property type="entry name" value="DNA_bind_WhiA"/>
    <property type="match status" value="1"/>
</dbReference>
<evidence type="ECO:0000313" key="3">
    <source>
        <dbReference type="Proteomes" id="UP000062260"/>
    </source>
</evidence>
<dbReference type="InterPro" id="IPR023054">
    <property type="entry name" value="Sporulation_regulator_WhiA_C"/>
</dbReference>
<dbReference type="KEGG" id="auh:AWM75_05265"/>
<comment type="function">
    <text evidence="1">Involved in cell division and chromosome segregation.</text>
</comment>
<dbReference type="InterPro" id="IPR039518">
    <property type="entry name" value="WhiA_LAGLIDADG_dom"/>
</dbReference>
<dbReference type="HAMAP" id="MF_01420">
    <property type="entry name" value="HTH_type_WhiA"/>
    <property type="match status" value="1"/>
</dbReference>
<proteinExistence type="inferred from homology"/>
<dbReference type="Pfam" id="PF14527">
    <property type="entry name" value="LAGLIDADG_WhiA"/>
    <property type="match status" value="1"/>
</dbReference>
<keyword evidence="1" id="KW-0131">Cell cycle</keyword>
<reference evidence="3" key="2">
    <citation type="submission" date="2016-01" db="EMBL/GenBank/DDBJ databases">
        <title>Six Aerococcus type strain genome sequencing and assembly using PacBio and Illumina Hiseq.</title>
        <authorList>
            <person name="Carkaci D."/>
            <person name="Dargis R."/>
            <person name="Nielsen X.C."/>
            <person name="Skovgaard O."/>
            <person name="Fuursted K."/>
            <person name="Christensen J.J."/>
        </authorList>
    </citation>
    <scope>NUCLEOTIDE SEQUENCE [LARGE SCALE GENOMIC DNA]</scope>
    <source>
        <strain evidence="3">CCUG42038B</strain>
    </source>
</reference>
<comment type="similarity">
    <text evidence="1">Belongs to the WhiA family.</text>
</comment>
<dbReference type="STRING" id="128944.AWM75_05265"/>
<dbReference type="SUPFAM" id="SSF55608">
    <property type="entry name" value="Homing endonucleases"/>
    <property type="match status" value="1"/>
</dbReference>
<evidence type="ECO:0000313" key="2">
    <source>
        <dbReference type="EMBL" id="AMB99438.1"/>
    </source>
</evidence>
<dbReference type="GO" id="GO:0051301">
    <property type="term" value="P:cell division"/>
    <property type="evidence" value="ECO:0007669"/>
    <property type="project" value="UniProtKB-UniRule"/>
</dbReference>
<dbReference type="PANTHER" id="PTHR37307:SF1">
    <property type="entry name" value="CELL DIVISION PROTEIN WHIA-RELATED"/>
    <property type="match status" value="1"/>
</dbReference>
<keyword evidence="3" id="KW-1185">Reference proteome</keyword>
<keyword evidence="1" id="KW-0132">Cell division</keyword>
<dbReference type="PANTHER" id="PTHR37307">
    <property type="entry name" value="CELL DIVISION PROTEIN WHIA-RELATED"/>
    <property type="match status" value="1"/>
</dbReference>
<dbReference type="AlphaFoldDB" id="A0A0X8FLB9"/>
<dbReference type="OrthoDB" id="401278at2"/>
<dbReference type="RefSeq" id="WP_067979171.1">
    <property type="nucleotide sequence ID" value="NZ_CP014163.1"/>
</dbReference>
<evidence type="ECO:0000256" key="1">
    <source>
        <dbReference type="HAMAP-Rule" id="MF_01420"/>
    </source>
</evidence>
<keyword evidence="1" id="KW-0238">DNA-binding</keyword>
<dbReference type="EMBL" id="CP014163">
    <property type="protein sequence ID" value="AMB99438.1"/>
    <property type="molecule type" value="Genomic_DNA"/>
</dbReference>
<gene>
    <name evidence="1" type="primary">whiA</name>
    <name evidence="2" type="ORF">AWM75_05265</name>
</gene>